<gene>
    <name evidence="10" type="ORF">UCRPA7_8702</name>
</gene>
<sequence length="515" mass="55526">MHHSTIPAVLTALLAALPAAQAGLYPKSSPVLQLEGKDYDKLIAKSNYTTIVEFYAPWCGHCQNLKPAYEKAAKNLEGLAKVAAVNCDEDSNKPFCGTMGIKGFPTLKIVRPGLKKGSKPVVEDYNGPRSASGIVEAVVDKINNHVKRLSDKDFDSFLSENPEAPKAILFTEKGTTSALLKSIAIDFLGVISVGQVRNTATKAVETFGVEKYPTLVLLPGEGKDSIVYDGELKKEAMVKFLSQAGSPNPDPSTAKPKKEKASSQPSSAKTKTKTSTSTESAEPSSEPETQGTEQAEDPTIQKPIILDVAPPIPIINTPEKLVKECLSPKSHTCVLAFVPSGHGEQAEKALSSLAELAFKHAQSKRHLFPFFEVHVEDAHAKEILQALDLKEDVQILAVNARRNWWRHLEGTDFGHEAIESWIDQIRMSEGTKKKLPEGIVAAAAVEEETIFEATPEATSEPTPEATEESSTIVETEAPEVTPEAESESSSTETSTPQSGADPVPDAKTGDEHDEL</sequence>
<feature type="compositionally biased region" description="Low complexity" evidence="7">
    <location>
        <begin position="262"/>
        <end position="290"/>
    </location>
</feature>
<evidence type="ECO:0000256" key="1">
    <source>
        <dbReference type="ARBA" id="ARBA00001182"/>
    </source>
</evidence>
<dbReference type="PANTHER" id="PTHR45815">
    <property type="entry name" value="PROTEIN DISULFIDE-ISOMERASE A6"/>
    <property type="match status" value="1"/>
</dbReference>
<dbReference type="RefSeq" id="XP_007919404.1">
    <property type="nucleotide sequence ID" value="XM_007921213.1"/>
</dbReference>
<feature type="chain" id="PRO_5004452418" description="protein disulfide-isomerase" evidence="8">
    <location>
        <begin position="23"/>
        <end position="515"/>
    </location>
</feature>
<protein>
    <recommendedName>
        <fullName evidence="3">protein disulfide-isomerase</fullName>
        <ecNumber evidence="3">5.3.4.1</ecNumber>
    </recommendedName>
</protein>
<dbReference type="InterPro" id="IPR036249">
    <property type="entry name" value="Thioredoxin-like_sf"/>
</dbReference>
<evidence type="ECO:0000256" key="5">
    <source>
        <dbReference type="ARBA" id="ARBA00023235"/>
    </source>
</evidence>
<comment type="subcellular location">
    <subcellularLocation>
        <location evidence="2">Endoplasmic reticulum lumen</location>
    </subcellularLocation>
</comment>
<reference evidence="11" key="1">
    <citation type="journal article" date="2013" name="Genome Announc.">
        <title>Draft genome sequence of the ascomycete Phaeoacremonium aleophilum strain UCR-PA7, a causal agent of the esca disease complex in grapevines.</title>
        <authorList>
            <person name="Blanco-Ulate B."/>
            <person name="Rolshausen P."/>
            <person name="Cantu D."/>
        </authorList>
    </citation>
    <scope>NUCLEOTIDE SEQUENCE [LARGE SCALE GENOMIC DNA]</scope>
    <source>
        <strain evidence="11">UCR-PA7</strain>
    </source>
</reference>
<comment type="catalytic activity">
    <reaction evidence="1">
        <text>Catalyzes the rearrangement of -S-S- bonds in proteins.</text>
        <dbReference type="EC" id="5.3.4.1"/>
    </reaction>
</comment>
<feature type="compositionally biased region" description="Low complexity" evidence="7">
    <location>
        <begin position="451"/>
        <end position="495"/>
    </location>
</feature>
<feature type="region of interest" description="Disordered" evidence="7">
    <location>
        <begin position="242"/>
        <end position="301"/>
    </location>
</feature>
<evidence type="ECO:0000256" key="6">
    <source>
        <dbReference type="ARBA" id="ARBA00023284"/>
    </source>
</evidence>
<dbReference type="InterPro" id="IPR057305">
    <property type="entry name" value="Thioredox_PDIA6_C"/>
</dbReference>
<proteinExistence type="predicted"/>
<dbReference type="Proteomes" id="UP000014074">
    <property type="component" value="Unassembled WGS sequence"/>
</dbReference>
<feature type="signal peptide" evidence="8">
    <location>
        <begin position="1"/>
        <end position="22"/>
    </location>
</feature>
<dbReference type="CDD" id="cd03002">
    <property type="entry name" value="PDI_a_MPD1_like"/>
    <property type="match status" value="1"/>
</dbReference>
<evidence type="ECO:0000256" key="3">
    <source>
        <dbReference type="ARBA" id="ARBA00012723"/>
    </source>
</evidence>
<evidence type="ECO:0000259" key="9">
    <source>
        <dbReference type="PROSITE" id="PS51352"/>
    </source>
</evidence>
<dbReference type="Pfam" id="PF24541">
    <property type="entry name" value="Thioredox_PDIA6_C"/>
    <property type="match status" value="1"/>
</dbReference>
<dbReference type="Pfam" id="PF00085">
    <property type="entry name" value="Thioredoxin"/>
    <property type="match status" value="1"/>
</dbReference>
<evidence type="ECO:0000256" key="4">
    <source>
        <dbReference type="ARBA" id="ARBA00023157"/>
    </source>
</evidence>
<dbReference type="GO" id="GO:0034976">
    <property type="term" value="P:response to endoplasmic reticulum stress"/>
    <property type="evidence" value="ECO:0007669"/>
    <property type="project" value="TreeGrafter"/>
</dbReference>
<accession>R8B955</accession>
<dbReference type="HOGENOM" id="CLU_030577_0_0_1"/>
<keyword evidence="4" id="KW-1015">Disulfide bond</keyword>
<evidence type="ECO:0000256" key="7">
    <source>
        <dbReference type="SAM" id="MobiDB-lite"/>
    </source>
</evidence>
<evidence type="ECO:0000313" key="10">
    <source>
        <dbReference type="EMBL" id="EON95838.1"/>
    </source>
</evidence>
<dbReference type="OrthoDB" id="10264505at2759"/>
<keyword evidence="11" id="KW-1185">Reference proteome</keyword>
<evidence type="ECO:0000313" key="11">
    <source>
        <dbReference type="Proteomes" id="UP000014074"/>
    </source>
</evidence>
<evidence type="ECO:0000256" key="8">
    <source>
        <dbReference type="SAM" id="SignalP"/>
    </source>
</evidence>
<dbReference type="GO" id="GO:0003756">
    <property type="term" value="F:protein disulfide isomerase activity"/>
    <property type="evidence" value="ECO:0007669"/>
    <property type="project" value="UniProtKB-EC"/>
</dbReference>
<dbReference type="InterPro" id="IPR017937">
    <property type="entry name" value="Thioredoxin_CS"/>
</dbReference>
<keyword evidence="8" id="KW-0732">Signal</keyword>
<keyword evidence="5 10" id="KW-0413">Isomerase</keyword>
<feature type="region of interest" description="Disordered" evidence="7">
    <location>
        <begin position="451"/>
        <end position="515"/>
    </location>
</feature>
<dbReference type="KEGG" id="tmn:UCRPA7_8702"/>
<dbReference type="GeneID" id="19329580"/>
<evidence type="ECO:0000256" key="2">
    <source>
        <dbReference type="ARBA" id="ARBA00004319"/>
    </source>
</evidence>
<dbReference type="GO" id="GO:0015035">
    <property type="term" value="F:protein-disulfide reductase activity"/>
    <property type="evidence" value="ECO:0007669"/>
    <property type="project" value="TreeGrafter"/>
</dbReference>
<dbReference type="SUPFAM" id="SSF52833">
    <property type="entry name" value="Thioredoxin-like"/>
    <property type="match status" value="2"/>
</dbReference>
<dbReference type="Gene3D" id="3.40.30.10">
    <property type="entry name" value="Glutaredoxin"/>
    <property type="match status" value="2"/>
</dbReference>
<dbReference type="eggNOG" id="KOG0191">
    <property type="taxonomic scope" value="Eukaryota"/>
</dbReference>
<dbReference type="AlphaFoldDB" id="R8B955"/>
<dbReference type="PANTHER" id="PTHR45815:SF3">
    <property type="entry name" value="PROTEIN DISULFIDE-ISOMERASE A6"/>
    <property type="match status" value="1"/>
</dbReference>
<name>R8B955_PHAM7</name>
<feature type="domain" description="Thioredoxin" evidence="9">
    <location>
        <begin position="13"/>
        <end position="144"/>
    </location>
</feature>
<dbReference type="GO" id="GO:0005788">
    <property type="term" value="C:endoplasmic reticulum lumen"/>
    <property type="evidence" value="ECO:0007669"/>
    <property type="project" value="UniProtKB-SubCell"/>
</dbReference>
<dbReference type="PRINTS" id="PR00421">
    <property type="entry name" value="THIOREDOXIN"/>
</dbReference>
<dbReference type="PROSITE" id="PS00194">
    <property type="entry name" value="THIOREDOXIN_1"/>
    <property type="match status" value="1"/>
</dbReference>
<dbReference type="PROSITE" id="PS51352">
    <property type="entry name" value="THIOREDOXIN_2"/>
    <property type="match status" value="1"/>
</dbReference>
<keyword evidence="6" id="KW-0676">Redox-active center</keyword>
<dbReference type="EMBL" id="KB933372">
    <property type="protein sequence ID" value="EON95838.1"/>
    <property type="molecule type" value="Genomic_DNA"/>
</dbReference>
<dbReference type="EC" id="5.3.4.1" evidence="3"/>
<organism evidence="10 11">
    <name type="scientific">Phaeoacremonium minimum (strain UCR-PA7)</name>
    <name type="common">Esca disease fungus</name>
    <name type="synonym">Togninia minima</name>
    <dbReference type="NCBI Taxonomy" id="1286976"/>
    <lineage>
        <taxon>Eukaryota</taxon>
        <taxon>Fungi</taxon>
        <taxon>Dikarya</taxon>
        <taxon>Ascomycota</taxon>
        <taxon>Pezizomycotina</taxon>
        <taxon>Sordariomycetes</taxon>
        <taxon>Sordariomycetidae</taxon>
        <taxon>Togniniales</taxon>
        <taxon>Togniniaceae</taxon>
        <taxon>Phaeoacremonium</taxon>
    </lineage>
</organism>
<dbReference type="InterPro" id="IPR013766">
    <property type="entry name" value="Thioredoxin_domain"/>
</dbReference>